<dbReference type="Pfam" id="PF14126">
    <property type="entry name" value="DUF4293"/>
    <property type="match status" value="1"/>
</dbReference>
<dbReference type="InterPro" id="IPR025635">
    <property type="entry name" value="DUF4293"/>
</dbReference>
<keyword evidence="1" id="KW-0472">Membrane</keyword>
<dbReference type="RefSeq" id="WP_129129948.1">
    <property type="nucleotide sequence ID" value="NZ_SDHW01000001.1"/>
</dbReference>
<dbReference type="EMBL" id="SDHW01000001">
    <property type="protein sequence ID" value="RXK62577.1"/>
    <property type="molecule type" value="Genomic_DNA"/>
</dbReference>
<evidence type="ECO:0000256" key="1">
    <source>
        <dbReference type="SAM" id="Phobius"/>
    </source>
</evidence>
<feature type="transmembrane region" description="Helical" evidence="1">
    <location>
        <begin position="72"/>
        <end position="90"/>
    </location>
</feature>
<proteinExistence type="predicted"/>
<dbReference type="OrthoDB" id="594989at2"/>
<protein>
    <submittedName>
        <fullName evidence="2">DUF4293 family protein</fullName>
    </submittedName>
</protein>
<name>A0A4Q1CN88_9BACT</name>
<keyword evidence="1" id="KW-0812">Transmembrane</keyword>
<accession>A0A4Q1CN88</accession>
<feature type="transmembrane region" description="Helical" evidence="1">
    <location>
        <begin position="45"/>
        <end position="65"/>
    </location>
</feature>
<gene>
    <name evidence="2" type="ORF">ESA94_06150</name>
</gene>
<keyword evidence="1" id="KW-1133">Transmembrane helix</keyword>
<comment type="caution">
    <text evidence="2">The sequence shown here is derived from an EMBL/GenBank/DDBJ whole genome shotgun (WGS) entry which is preliminary data.</text>
</comment>
<dbReference type="AlphaFoldDB" id="A0A4Q1CN88"/>
<sequence>MIQRIQTIWLLLAAAASFASLKLSFYSGKKDAVLFEQLSGSTGGFLLLVLTVAVALLAVVSIFLFKNRKLQMRLSLAGLVLQLAVLFLYIQKTAVFIEGNYTLTSVFSFVVPVFFLLAVLGIRKDEKLIKSMDRLR</sequence>
<evidence type="ECO:0000313" key="2">
    <source>
        <dbReference type="EMBL" id="RXK62577.1"/>
    </source>
</evidence>
<reference evidence="2 3" key="1">
    <citation type="submission" date="2019-01" db="EMBL/GenBank/DDBJ databases">
        <title>Lacibacter sp. strain TTM-7.</title>
        <authorList>
            <person name="Chen W.-M."/>
        </authorList>
    </citation>
    <scope>NUCLEOTIDE SEQUENCE [LARGE SCALE GENOMIC DNA]</scope>
    <source>
        <strain evidence="2 3">TTM-7</strain>
    </source>
</reference>
<dbReference type="Proteomes" id="UP000290204">
    <property type="component" value="Unassembled WGS sequence"/>
</dbReference>
<evidence type="ECO:0000313" key="3">
    <source>
        <dbReference type="Proteomes" id="UP000290204"/>
    </source>
</evidence>
<keyword evidence="3" id="KW-1185">Reference proteome</keyword>
<feature type="transmembrane region" description="Helical" evidence="1">
    <location>
        <begin position="102"/>
        <end position="122"/>
    </location>
</feature>
<organism evidence="2 3">
    <name type="scientific">Lacibacter luteus</name>
    <dbReference type="NCBI Taxonomy" id="2508719"/>
    <lineage>
        <taxon>Bacteria</taxon>
        <taxon>Pseudomonadati</taxon>
        <taxon>Bacteroidota</taxon>
        <taxon>Chitinophagia</taxon>
        <taxon>Chitinophagales</taxon>
        <taxon>Chitinophagaceae</taxon>
        <taxon>Lacibacter</taxon>
    </lineage>
</organism>